<dbReference type="PROSITE" id="PS00061">
    <property type="entry name" value="ADH_SHORT"/>
    <property type="match status" value="1"/>
</dbReference>
<dbReference type="InterPro" id="IPR020904">
    <property type="entry name" value="Sc_DH/Rdtase_CS"/>
</dbReference>
<dbReference type="NCBIfam" id="NF009499">
    <property type="entry name" value="PRK12859.1"/>
    <property type="match status" value="1"/>
</dbReference>
<accession>A0A1W6WGM0</accession>
<proteinExistence type="inferred from homology"/>
<dbReference type="InterPro" id="IPR002347">
    <property type="entry name" value="SDR_fam"/>
</dbReference>
<comment type="similarity">
    <text evidence="1">Belongs to the short-chain dehydrogenases/reductases (SDR) family.</text>
</comment>
<dbReference type="PANTHER" id="PTHR48107:SF7">
    <property type="entry name" value="RE15974P"/>
    <property type="match status" value="1"/>
</dbReference>
<dbReference type="CDD" id="cd05233">
    <property type="entry name" value="SDR_c"/>
    <property type="match status" value="1"/>
</dbReference>
<dbReference type="FunFam" id="3.40.50.720:FF:000084">
    <property type="entry name" value="Short-chain dehydrogenase reductase"/>
    <property type="match status" value="1"/>
</dbReference>
<evidence type="ECO:0000313" key="3">
    <source>
        <dbReference type="EMBL" id="ARP55630.1"/>
    </source>
</evidence>
<reference evidence="3 4" key="1">
    <citation type="submission" date="2017-04" db="EMBL/GenBank/DDBJ databases">
        <title>Complete Genome Sequence of Bacillus thuringiensis type Strain ATCC 10792.</title>
        <authorList>
            <person name="Oh D.-H."/>
            <person name="Park B.-J."/>
            <person name="Shuai W."/>
            <person name="Chelliah R."/>
        </authorList>
    </citation>
    <scope>NUCLEOTIDE SEQUENCE [LARGE SCALE GENOMIC DNA]</scope>
    <source>
        <strain evidence="3 4">ATCC 10792</strain>
    </source>
</reference>
<gene>
    <name evidence="3" type="ORF">CAB88_00115</name>
</gene>
<dbReference type="Gene3D" id="3.40.50.720">
    <property type="entry name" value="NAD(P)-binding Rossmann-like Domain"/>
    <property type="match status" value="1"/>
</dbReference>
<dbReference type="PRINTS" id="PR00080">
    <property type="entry name" value="SDRFAMILY"/>
</dbReference>
<dbReference type="Pfam" id="PF13561">
    <property type="entry name" value="adh_short_C2"/>
    <property type="match status" value="1"/>
</dbReference>
<dbReference type="AlphaFoldDB" id="A0A1W6WGM0"/>
<dbReference type="GO" id="GO:0008206">
    <property type="term" value="P:bile acid metabolic process"/>
    <property type="evidence" value="ECO:0007669"/>
    <property type="project" value="UniProtKB-ARBA"/>
</dbReference>
<dbReference type="SUPFAM" id="SSF51735">
    <property type="entry name" value="NAD(P)-binding Rossmann-fold domains"/>
    <property type="match status" value="1"/>
</dbReference>
<dbReference type="GO" id="GO:0016614">
    <property type="term" value="F:oxidoreductase activity, acting on CH-OH group of donors"/>
    <property type="evidence" value="ECO:0007669"/>
    <property type="project" value="UniProtKB-ARBA"/>
</dbReference>
<dbReference type="EMBL" id="CP021061">
    <property type="protein sequence ID" value="ARP55630.1"/>
    <property type="molecule type" value="Genomic_DNA"/>
</dbReference>
<evidence type="ECO:0000256" key="1">
    <source>
        <dbReference type="ARBA" id="ARBA00006484"/>
    </source>
</evidence>
<dbReference type="NCBIfam" id="NF009389">
    <property type="entry name" value="PRK12748.1"/>
    <property type="match status" value="1"/>
</dbReference>
<name>A0A1W6WGM0_BACTU</name>
<evidence type="ECO:0000313" key="4">
    <source>
        <dbReference type="Proteomes" id="UP000194143"/>
    </source>
</evidence>
<dbReference type="Proteomes" id="UP000194143">
    <property type="component" value="Chromosome"/>
</dbReference>
<dbReference type="InterPro" id="IPR036291">
    <property type="entry name" value="NAD(P)-bd_dom_sf"/>
</dbReference>
<protein>
    <submittedName>
        <fullName evidence="3">3-ketoacyl-ACP reductase</fullName>
    </submittedName>
</protein>
<keyword evidence="2" id="KW-0560">Oxidoreductase</keyword>
<dbReference type="PRINTS" id="PR00081">
    <property type="entry name" value="GDHRDH"/>
</dbReference>
<sequence length="267" mass="29596">MRPLNLEEYMMNQLKNKVAVVTGVSRLDGIGAAICKELAAAGYDIFFTYWTDYDKEMPWGVDKNEQIQLKEELLQKGVRVLSMELDLTRNDAPKELLNKVTEQLGYPHILINNAAYSTNNDFSTLTAEELDKHYMVNIRATTLLSSQFARGFDKKSGGRIVNITSGQFQGPMAGELAYATTKGAIDALTSTLSAEVAHLGITVNAINPGPTDTGWMNEEIKQGLKLMFPFGRIGEPKDAARLIKFLVSEEAEWITGQVIHSEGGFKR</sequence>
<evidence type="ECO:0000256" key="2">
    <source>
        <dbReference type="ARBA" id="ARBA00023002"/>
    </source>
</evidence>
<keyword evidence="4" id="KW-1185">Reference proteome</keyword>
<dbReference type="PANTHER" id="PTHR48107">
    <property type="entry name" value="NADPH-DEPENDENT ALDEHYDE REDUCTASE-LIKE PROTEIN, CHLOROPLASTIC-RELATED"/>
    <property type="match status" value="1"/>
</dbReference>
<organism evidence="3 4">
    <name type="scientific">Bacillus thuringiensis</name>
    <dbReference type="NCBI Taxonomy" id="1428"/>
    <lineage>
        <taxon>Bacteria</taxon>
        <taxon>Bacillati</taxon>
        <taxon>Bacillota</taxon>
        <taxon>Bacilli</taxon>
        <taxon>Bacillales</taxon>
        <taxon>Bacillaceae</taxon>
        <taxon>Bacillus</taxon>
        <taxon>Bacillus cereus group</taxon>
    </lineage>
</organism>